<feature type="compositionally biased region" description="Low complexity" evidence="1">
    <location>
        <begin position="547"/>
        <end position="558"/>
    </location>
</feature>
<dbReference type="Pfam" id="PF06985">
    <property type="entry name" value="HET"/>
    <property type="match status" value="1"/>
</dbReference>
<protein>
    <recommendedName>
        <fullName evidence="2">Heterokaryon incompatibility domain-containing protein</fullName>
    </recommendedName>
</protein>
<comment type="caution">
    <text evidence="3">The sequence shown here is derived from an EMBL/GenBank/DDBJ whole genome shotgun (WGS) entry which is preliminary data.</text>
</comment>
<accession>A0A4Q4TUK4</accession>
<proteinExistence type="predicted"/>
<evidence type="ECO:0000313" key="3">
    <source>
        <dbReference type="EMBL" id="RYP09183.1"/>
    </source>
</evidence>
<dbReference type="Proteomes" id="UP000293360">
    <property type="component" value="Unassembled WGS sequence"/>
</dbReference>
<evidence type="ECO:0000259" key="2">
    <source>
        <dbReference type="Pfam" id="PF06985"/>
    </source>
</evidence>
<dbReference type="AlphaFoldDB" id="A0A4Q4TUK4"/>
<keyword evidence="4" id="KW-1185">Reference proteome</keyword>
<reference evidence="3 4" key="1">
    <citation type="submission" date="2018-06" db="EMBL/GenBank/DDBJ databases">
        <title>Complete Genomes of Monosporascus.</title>
        <authorList>
            <person name="Robinson A.J."/>
            <person name="Natvig D.O."/>
        </authorList>
    </citation>
    <scope>NUCLEOTIDE SEQUENCE [LARGE SCALE GENOMIC DNA]</scope>
    <source>
        <strain evidence="3 4">CBS 110550</strain>
    </source>
</reference>
<name>A0A4Q4TUK4_9PEZI</name>
<feature type="region of interest" description="Disordered" evidence="1">
    <location>
        <begin position="1"/>
        <end position="40"/>
    </location>
</feature>
<dbReference type="InterPro" id="IPR010730">
    <property type="entry name" value="HET"/>
</dbReference>
<dbReference type="EMBL" id="QJNU01000044">
    <property type="protein sequence ID" value="RYP09183.1"/>
    <property type="molecule type" value="Genomic_DNA"/>
</dbReference>
<feature type="compositionally biased region" description="Polar residues" evidence="1">
    <location>
        <begin position="499"/>
        <end position="510"/>
    </location>
</feature>
<evidence type="ECO:0000256" key="1">
    <source>
        <dbReference type="SAM" id="MobiDB-lite"/>
    </source>
</evidence>
<feature type="domain" description="Heterokaryon incompatibility" evidence="2">
    <location>
        <begin position="106"/>
        <end position="264"/>
    </location>
</feature>
<organism evidence="3 4">
    <name type="scientific">Monosporascus ibericus</name>
    <dbReference type="NCBI Taxonomy" id="155417"/>
    <lineage>
        <taxon>Eukaryota</taxon>
        <taxon>Fungi</taxon>
        <taxon>Dikarya</taxon>
        <taxon>Ascomycota</taxon>
        <taxon>Pezizomycotina</taxon>
        <taxon>Sordariomycetes</taxon>
        <taxon>Xylariomycetidae</taxon>
        <taxon>Xylariales</taxon>
        <taxon>Xylariales incertae sedis</taxon>
        <taxon>Monosporascus</taxon>
    </lineage>
</organism>
<evidence type="ECO:0000313" key="4">
    <source>
        <dbReference type="Proteomes" id="UP000293360"/>
    </source>
</evidence>
<feature type="region of interest" description="Disordered" evidence="1">
    <location>
        <begin position="495"/>
        <end position="569"/>
    </location>
</feature>
<dbReference type="PANTHER" id="PTHR24148">
    <property type="entry name" value="ANKYRIN REPEAT DOMAIN-CONTAINING PROTEIN 39 HOMOLOG-RELATED"/>
    <property type="match status" value="1"/>
</dbReference>
<sequence length="799" mass="90600">MSSSSETDYASILNKLGVKQPQRPKPTGERKNRLTIRAPPPRLDKERVRNNWYRIIRKARINLYKYDPIEKDYIRLMVLQPSLDRKADLHVSLLPVPITALDQCPYEAFSYHWGESESENPVYVTSREHKGGEKMRDLGEVAIVAASRLYIKDNLYEALRHFRSEKHPTLLWADGICMDQGNASELGAQIPNMAQIYSKANRVCIWLGTADVDRRTDRAMDFIGEVVKTHDIRDLIQADQTQNWRDLIFLVTCTWFSRRWIIQEVALAIEATVHCGSKVIDWRDFVDAISLFDLNFQDIRKLFADTSHEYNAITDLKPLGAKILVDELSNTFLRKANRNLFEPIKSLEVLVSTLAPFETSDPRDTIFALLNIAKETSSASAQRMLPDAQFSPPTPDYTKNLLEVYIEFLRWVISSTNSLDIICRHWALPERKSKAIMYEVLVTLPSWVKLVPESPYGQQSEGLNGRKNGDSFVGLPGAKSYNASHNMGPVVRFTMGPAKSSNSPMRGTTKPTRKPRGVSMREPESGNRRYTVQNCAALPKSPPPSPIASSRPSTPTSPIGKPFSQQESRVEQATMPIQTDSSMYVKGFVLGIITWNTSRIPDGIIPQEALKKLGWTDEGQSEYYDVPDRVWRTLVADRCPDGKLPPSWYKRACLRCLVNDTPNGHIATKDIIERSPPGIMQDYIKRVQAVTWNRVVFKAKEAGDTGTEKFVGIGPPFTERDDLVCILFGCSVPVILRPWVPFHRSTSQTDGRRKPKDKEKPSYYEFLGEAFVYGKMDGQAVSAMDRNQLEARTLEFCLK</sequence>
<dbReference type="OrthoDB" id="3477286at2759"/>
<gene>
    <name evidence="3" type="ORF">DL764_001454</name>
</gene>
<dbReference type="InterPro" id="IPR052895">
    <property type="entry name" value="HetReg/Transcr_Mod"/>
</dbReference>
<dbReference type="PANTHER" id="PTHR24148:SF64">
    <property type="entry name" value="HETEROKARYON INCOMPATIBILITY DOMAIN-CONTAINING PROTEIN"/>
    <property type="match status" value="1"/>
</dbReference>
<dbReference type="STRING" id="155417.A0A4Q4TUK4"/>